<evidence type="ECO:0000313" key="5">
    <source>
        <dbReference type="Proteomes" id="UP001589862"/>
    </source>
</evidence>
<keyword evidence="2" id="KW-0812">Transmembrane</keyword>
<organism evidence="4 5">
    <name type="scientific">Micrococcoides hystricis</name>
    <dbReference type="NCBI Taxonomy" id="1572761"/>
    <lineage>
        <taxon>Bacteria</taxon>
        <taxon>Bacillati</taxon>
        <taxon>Actinomycetota</taxon>
        <taxon>Actinomycetes</taxon>
        <taxon>Micrococcales</taxon>
        <taxon>Micrococcaceae</taxon>
        <taxon>Micrococcoides</taxon>
    </lineage>
</organism>
<dbReference type="Proteomes" id="UP001589862">
    <property type="component" value="Unassembled WGS sequence"/>
</dbReference>
<keyword evidence="2" id="KW-1133">Transmembrane helix</keyword>
<keyword evidence="3" id="KW-0732">Signal</keyword>
<accession>A0ABV6PCU2</accession>
<dbReference type="PROSITE" id="PS51318">
    <property type="entry name" value="TAT"/>
    <property type="match status" value="1"/>
</dbReference>
<feature type="transmembrane region" description="Helical" evidence="2">
    <location>
        <begin position="422"/>
        <end position="441"/>
    </location>
</feature>
<proteinExistence type="predicted"/>
<name>A0ABV6PCU2_9MICC</name>
<evidence type="ECO:0008006" key="6">
    <source>
        <dbReference type="Google" id="ProtNLM"/>
    </source>
</evidence>
<sequence>MSQKTTLRALLAAGVASALVAASATGAFAEPTDPAAPASDVDASVGLQDGEGDNAAAADVDNDADTVDAPEIDEEAADNSDAADEGPADEESEVVSGDDQVEDDSSEPEGDVASVEGGEEKIVDEVVKPVLENSVEGDLHAEAEWTVTKKTVKDVSKVSGPAGSKVQVAYQVDLSAWGIVTDVLIEGTLSVKNPNKAAQTYTLEAFLKNGSTKETAKEISNSVCAFTGKDADPNTPGHQVKIDAGQELDFTYECTSEGGWFEAAALDSVPYNFWTFLRAITLGLNEEGIAEIATKVDTSHVNVHNAELDVYDVNLSDVEGDAVHLGTVAATDGSGQFKYVMNLTVPADKCLDYVNAVYAVGDFVWVEELEGELDILTDQATVTACPEAPATTKPTVKTAAAVTAATTTGEGELAKTGAESPMLGGIGVGLIGLGALAFGLSRRARKA</sequence>
<feature type="compositionally biased region" description="Acidic residues" evidence="1">
    <location>
        <begin position="60"/>
        <end position="93"/>
    </location>
</feature>
<feature type="region of interest" description="Disordered" evidence="1">
    <location>
        <begin position="29"/>
        <end position="123"/>
    </location>
</feature>
<keyword evidence="2" id="KW-0472">Membrane</keyword>
<feature type="chain" id="PRO_5046084023" description="LPXTG cell wall anchor domain-containing protein" evidence="3">
    <location>
        <begin position="30"/>
        <end position="447"/>
    </location>
</feature>
<feature type="signal peptide" evidence="3">
    <location>
        <begin position="1"/>
        <end position="29"/>
    </location>
</feature>
<feature type="compositionally biased region" description="Acidic residues" evidence="1">
    <location>
        <begin position="99"/>
        <end position="110"/>
    </location>
</feature>
<dbReference type="RefSeq" id="WP_377460478.1">
    <property type="nucleotide sequence ID" value="NZ_JBHLUB010000032.1"/>
</dbReference>
<evidence type="ECO:0000256" key="3">
    <source>
        <dbReference type="SAM" id="SignalP"/>
    </source>
</evidence>
<dbReference type="InterPro" id="IPR006311">
    <property type="entry name" value="TAT_signal"/>
</dbReference>
<evidence type="ECO:0000256" key="2">
    <source>
        <dbReference type="SAM" id="Phobius"/>
    </source>
</evidence>
<dbReference type="EMBL" id="JBHLUB010000032">
    <property type="protein sequence ID" value="MFC0582927.1"/>
    <property type="molecule type" value="Genomic_DNA"/>
</dbReference>
<reference evidence="4 5" key="1">
    <citation type="submission" date="2024-09" db="EMBL/GenBank/DDBJ databases">
        <authorList>
            <person name="Sun Q."/>
            <person name="Mori K."/>
        </authorList>
    </citation>
    <scope>NUCLEOTIDE SEQUENCE [LARGE SCALE GENOMIC DNA]</scope>
    <source>
        <strain evidence="4 5">NCAIM B.02604</strain>
    </source>
</reference>
<evidence type="ECO:0000256" key="1">
    <source>
        <dbReference type="SAM" id="MobiDB-lite"/>
    </source>
</evidence>
<keyword evidence="5" id="KW-1185">Reference proteome</keyword>
<comment type="caution">
    <text evidence="4">The sequence shown here is derived from an EMBL/GenBank/DDBJ whole genome shotgun (WGS) entry which is preliminary data.</text>
</comment>
<evidence type="ECO:0000313" key="4">
    <source>
        <dbReference type="EMBL" id="MFC0582927.1"/>
    </source>
</evidence>
<feature type="compositionally biased region" description="Low complexity" evidence="1">
    <location>
        <begin position="29"/>
        <end position="45"/>
    </location>
</feature>
<protein>
    <recommendedName>
        <fullName evidence="6">LPXTG cell wall anchor domain-containing protein</fullName>
    </recommendedName>
</protein>
<gene>
    <name evidence="4" type="ORF">ACFFFR_11160</name>
</gene>